<organism evidence="2 3">
    <name type="scientific">Staphylococcus simiae CCM 7213 = CCUG 51256</name>
    <dbReference type="NCBI Taxonomy" id="911238"/>
    <lineage>
        <taxon>Bacteria</taxon>
        <taxon>Bacillati</taxon>
        <taxon>Bacillota</taxon>
        <taxon>Bacilli</taxon>
        <taxon>Bacillales</taxon>
        <taxon>Staphylococcaceae</taxon>
        <taxon>Staphylococcus</taxon>
    </lineage>
</organism>
<feature type="non-terminal residue" evidence="2">
    <location>
        <position position="38"/>
    </location>
</feature>
<gene>
    <name evidence="2" type="ORF">SS7213T_02783</name>
</gene>
<comment type="caution">
    <text evidence="2">The sequence shown here is derived from an EMBL/GenBank/DDBJ whole genome shotgun (WGS) entry which is preliminary data.</text>
</comment>
<proteinExistence type="predicted"/>
<evidence type="ECO:0000313" key="2">
    <source>
        <dbReference type="EMBL" id="EHJ08698.1"/>
    </source>
</evidence>
<dbReference type="Proteomes" id="UP000005413">
    <property type="component" value="Unassembled WGS sequence"/>
</dbReference>
<keyword evidence="3" id="KW-1185">Reference proteome</keyword>
<evidence type="ECO:0000256" key="1">
    <source>
        <dbReference type="SAM" id="MobiDB-lite"/>
    </source>
</evidence>
<evidence type="ECO:0000313" key="3">
    <source>
        <dbReference type="Proteomes" id="UP000005413"/>
    </source>
</evidence>
<sequence length="38" mass="4504">ITVKYRNLKKTLNQQQKKKLMKKTNKGISHGKTLHKIK</sequence>
<dbReference type="AlphaFoldDB" id="G5JGI8"/>
<reference evidence="2 3" key="1">
    <citation type="journal article" date="2012" name="BMC Genomics">
        <title>Comparative genomic analysis of the genus Staphylococcus including Staphylococcus aureus and its newly described sister species Staphylococcus simiae.</title>
        <authorList>
            <person name="Suzuki H."/>
            <person name="Lefebure T."/>
            <person name="Pavinski Bitar P."/>
            <person name="Stanhope M.J."/>
        </authorList>
    </citation>
    <scope>NUCLEOTIDE SEQUENCE [LARGE SCALE GENOMIC DNA]</scope>
    <source>
        <strain evidence="2 3">CCM 7213</strain>
    </source>
</reference>
<feature type="non-terminal residue" evidence="2">
    <location>
        <position position="1"/>
    </location>
</feature>
<protein>
    <submittedName>
        <fullName evidence="2">Uncharacterized protein</fullName>
    </submittedName>
</protein>
<dbReference type="EMBL" id="AEUN01000118">
    <property type="protein sequence ID" value="EHJ08698.1"/>
    <property type="molecule type" value="Genomic_DNA"/>
</dbReference>
<name>G5JGI8_9STAP</name>
<feature type="compositionally biased region" description="Basic residues" evidence="1">
    <location>
        <begin position="16"/>
        <end position="25"/>
    </location>
</feature>
<accession>G5JGI8</accession>
<feature type="region of interest" description="Disordered" evidence="1">
    <location>
        <begin position="12"/>
        <end position="38"/>
    </location>
</feature>